<sequence length="273" mass="31271">MESETLDAGVSSSRWRNNGSERTHVLVSREKGKTINERRKSSSHADKTRCEYDSIADARRRTQNVTSWLSEALCFLLDSDVRSGGKHRKKPRCQRSLVRRKFLCFLRETPAETRRDGHADSKAGRPERPDQADRRSKQRARGQTMDPENAVVLLGRRRIVRHSGGLQTPGGEDARGRRRRDEFWRLKLDRHGGANIGESFGLSQKRRQGNVVLSVCFYDGWQWSMTKSQSPRMCDGDDASWRRLYWRHESAAGGWLGGVRDGSGCRNLLEEED</sequence>
<protein>
    <submittedName>
        <fullName evidence="2">Uncharacterized protein</fullName>
    </submittedName>
</protein>
<proteinExistence type="predicted"/>
<organism evidence="2 3">
    <name type="scientific">Phyllosticta capitalensis</name>
    <dbReference type="NCBI Taxonomy" id="121624"/>
    <lineage>
        <taxon>Eukaryota</taxon>
        <taxon>Fungi</taxon>
        <taxon>Dikarya</taxon>
        <taxon>Ascomycota</taxon>
        <taxon>Pezizomycotina</taxon>
        <taxon>Dothideomycetes</taxon>
        <taxon>Dothideomycetes incertae sedis</taxon>
        <taxon>Botryosphaeriales</taxon>
        <taxon>Phyllostictaceae</taxon>
        <taxon>Phyllosticta</taxon>
    </lineage>
</organism>
<feature type="region of interest" description="Disordered" evidence="1">
    <location>
        <begin position="1"/>
        <end position="24"/>
    </location>
</feature>
<evidence type="ECO:0000313" key="2">
    <source>
        <dbReference type="EMBL" id="KAK8230537.1"/>
    </source>
</evidence>
<evidence type="ECO:0000256" key="1">
    <source>
        <dbReference type="SAM" id="MobiDB-lite"/>
    </source>
</evidence>
<reference evidence="2 3" key="1">
    <citation type="submission" date="2024-04" db="EMBL/GenBank/DDBJ databases">
        <title>Phyllosticta paracitricarpa is synonymous to the EU quarantine fungus P. citricarpa based on phylogenomic analyses.</title>
        <authorList>
            <consortium name="Lawrence Berkeley National Laboratory"/>
            <person name="Van Ingen-Buijs V.A."/>
            <person name="Van Westerhoven A.C."/>
            <person name="Haridas S."/>
            <person name="Skiadas P."/>
            <person name="Martin F."/>
            <person name="Groenewald J.Z."/>
            <person name="Crous P.W."/>
            <person name="Seidl M.F."/>
        </authorList>
    </citation>
    <scope>NUCLEOTIDE SEQUENCE [LARGE SCALE GENOMIC DNA]</scope>
    <source>
        <strain evidence="2 3">CBS 123374</strain>
    </source>
</reference>
<dbReference type="EMBL" id="JBBWRZ010000008">
    <property type="protein sequence ID" value="KAK8230537.1"/>
    <property type="molecule type" value="Genomic_DNA"/>
</dbReference>
<comment type="caution">
    <text evidence="2">The sequence shown here is derived from an EMBL/GenBank/DDBJ whole genome shotgun (WGS) entry which is preliminary data.</text>
</comment>
<gene>
    <name evidence="2" type="ORF">HDK90DRAFT_556201</name>
</gene>
<feature type="compositionally biased region" description="Basic and acidic residues" evidence="1">
    <location>
        <begin position="113"/>
        <end position="135"/>
    </location>
</feature>
<accession>A0ABR1YI06</accession>
<evidence type="ECO:0000313" key="3">
    <source>
        <dbReference type="Proteomes" id="UP001492380"/>
    </source>
</evidence>
<feature type="region of interest" description="Disordered" evidence="1">
    <location>
        <begin position="113"/>
        <end position="147"/>
    </location>
</feature>
<keyword evidence="3" id="KW-1185">Reference proteome</keyword>
<name>A0ABR1YI06_9PEZI</name>
<dbReference type="Proteomes" id="UP001492380">
    <property type="component" value="Unassembled WGS sequence"/>
</dbReference>